<proteinExistence type="predicted"/>
<name>A0A7Y8G7B2_9PSED</name>
<sequence length="266" mass="29528">MTSIPEEKLQYDDFSPLVTIIIPVFNGAAFLRGAIESALGQTYPKIEVIVVNDGSHDDGATEHIALSFGDRIRYLSKENGGVSSALNFAILKMTGDYFSWLSHDDLYMPGKVSQQIKLLGKHEGGRTIVYSDYSIFTDDAMNDDVSVFMPGVPPHHFRYWLTSRSALHGCSLLIPRTVFADVGNFDEGLLSTQDYDLWFRAAKHYSFIHLPEVLVRARSHEGQDTHRKFKAAFKESSNLHLSFVKELSCSDVPGNSSGEIGGGCRS</sequence>
<dbReference type="Proteomes" id="UP000585226">
    <property type="component" value="Unassembled WGS sequence"/>
</dbReference>
<evidence type="ECO:0000259" key="2">
    <source>
        <dbReference type="Pfam" id="PF00535"/>
    </source>
</evidence>
<dbReference type="PANTHER" id="PTHR43685">
    <property type="entry name" value="GLYCOSYLTRANSFERASE"/>
    <property type="match status" value="1"/>
</dbReference>
<dbReference type="RefSeq" id="WP_177113727.1">
    <property type="nucleotide sequence ID" value="NZ_JACASD010000083.1"/>
</dbReference>
<organism evidence="3 4">
    <name type="scientific">Pseudomonas reactans</name>
    <dbReference type="NCBI Taxonomy" id="117680"/>
    <lineage>
        <taxon>Bacteria</taxon>
        <taxon>Pseudomonadati</taxon>
        <taxon>Pseudomonadota</taxon>
        <taxon>Gammaproteobacteria</taxon>
        <taxon>Pseudomonadales</taxon>
        <taxon>Pseudomonadaceae</taxon>
        <taxon>Pseudomonas</taxon>
    </lineage>
</organism>
<keyword evidence="3" id="KW-0808">Transferase</keyword>
<evidence type="ECO:0000256" key="1">
    <source>
        <dbReference type="ARBA" id="ARBA00022519"/>
    </source>
</evidence>
<evidence type="ECO:0000313" key="3">
    <source>
        <dbReference type="EMBL" id="NWE91716.1"/>
    </source>
</evidence>
<dbReference type="InterPro" id="IPR029044">
    <property type="entry name" value="Nucleotide-diphossugar_trans"/>
</dbReference>
<accession>A0A7Y8G7B2</accession>
<dbReference type="InterPro" id="IPR050834">
    <property type="entry name" value="Glycosyltransf_2"/>
</dbReference>
<comment type="caution">
    <text evidence="3">The sequence shown here is derived from an EMBL/GenBank/DDBJ whole genome shotgun (WGS) entry which is preliminary data.</text>
</comment>
<keyword evidence="1" id="KW-0472">Membrane</keyword>
<dbReference type="PANTHER" id="PTHR43685:SF11">
    <property type="entry name" value="GLYCOSYLTRANSFERASE TAGX-RELATED"/>
    <property type="match status" value="1"/>
</dbReference>
<keyword evidence="1" id="KW-0997">Cell inner membrane</keyword>
<reference evidence="3 4" key="1">
    <citation type="submission" date="2020-04" db="EMBL/GenBank/DDBJ databases">
        <title>Molecular characterization of pseudomonads from Agaricus bisporus reveal novel blotch 2 pathogens in Western Europe.</title>
        <authorList>
            <person name="Taparia T."/>
            <person name="Krijger M."/>
            <person name="Haynes E."/>
            <person name="Elpinstone J.G."/>
            <person name="Noble R."/>
            <person name="Van Der Wolf J."/>
        </authorList>
    </citation>
    <scope>NUCLEOTIDE SEQUENCE [LARGE SCALE GENOMIC DNA]</scope>
    <source>
        <strain evidence="3 4">P8021</strain>
    </source>
</reference>
<dbReference type="AlphaFoldDB" id="A0A7Y8G7B2"/>
<dbReference type="SUPFAM" id="SSF53448">
    <property type="entry name" value="Nucleotide-diphospho-sugar transferases"/>
    <property type="match status" value="1"/>
</dbReference>
<dbReference type="EMBL" id="JACASD010000083">
    <property type="protein sequence ID" value="NWE91716.1"/>
    <property type="molecule type" value="Genomic_DNA"/>
</dbReference>
<dbReference type="Pfam" id="PF00535">
    <property type="entry name" value="Glycos_transf_2"/>
    <property type="match status" value="1"/>
</dbReference>
<keyword evidence="1" id="KW-1003">Cell membrane</keyword>
<dbReference type="Gene3D" id="3.90.550.10">
    <property type="entry name" value="Spore Coat Polysaccharide Biosynthesis Protein SpsA, Chain A"/>
    <property type="match status" value="1"/>
</dbReference>
<dbReference type="InterPro" id="IPR001173">
    <property type="entry name" value="Glyco_trans_2-like"/>
</dbReference>
<feature type="domain" description="Glycosyltransferase 2-like" evidence="2">
    <location>
        <begin position="19"/>
        <end position="123"/>
    </location>
</feature>
<evidence type="ECO:0000313" key="4">
    <source>
        <dbReference type="Proteomes" id="UP000585226"/>
    </source>
</evidence>
<gene>
    <name evidence="3" type="ORF">HX893_26675</name>
</gene>
<protein>
    <submittedName>
        <fullName evidence="3">Glycosyltransferase</fullName>
    </submittedName>
</protein>
<dbReference type="GO" id="GO:0016740">
    <property type="term" value="F:transferase activity"/>
    <property type="evidence" value="ECO:0007669"/>
    <property type="project" value="UniProtKB-KW"/>
</dbReference>